<dbReference type="Gene3D" id="2.180.10.10">
    <property type="entry name" value="RHS repeat-associated core"/>
    <property type="match status" value="3"/>
</dbReference>
<feature type="domain" description="Teneurin-like YD-shell" evidence="4">
    <location>
        <begin position="573"/>
        <end position="728"/>
    </location>
</feature>
<evidence type="ECO:0000256" key="2">
    <source>
        <dbReference type="SAM" id="MobiDB-lite"/>
    </source>
</evidence>
<dbReference type="PANTHER" id="PTHR32305:SF15">
    <property type="entry name" value="PROTEIN RHSA-RELATED"/>
    <property type="match status" value="1"/>
</dbReference>
<dbReference type="EMBL" id="QZCW01000001">
    <property type="protein sequence ID" value="MCW5321098.1"/>
    <property type="molecule type" value="Genomic_DNA"/>
</dbReference>
<evidence type="ECO:0000259" key="4">
    <source>
        <dbReference type="Pfam" id="PF25023"/>
    </source>
</evidence>
<keyword evidence="1" id="KW-0677">Repeat</keyword>
<dbReference type="InterPro" id="IPR031325">
    <property type="entry name" value="RHS_repeat"/>
</dbReference>
<protein>
    <recommendedName>
        <fullName evidence="4">Teneurin-like YD-shell domain-containing protein</fullName>
    </recommendedName>
</protein>
<evidence type="ECO:0000313" key="5">
    <source>
        <dbReference type="EMBL" id="MCW5321098.1"/>
    </source>
</evidence>
<name>A0ABT3KRZ1_9BURK</name>
<keyword evidence="3" id="KW-0732">Signal</keyword>
<evidence type="ECO:0000256" key="1">
    <source>
        <dbReference type="ARBA" id="ARBA00022737"/>
    </source>
</evidence>
<gene>
    <name evidence="5" type="ORF">D5039_07955</name>
</gene>
<accession>A0ABT3KRZ1</accession>
<comment type="caution">
    <text evidence="5">The sequence shown here is derived from an EMBL/GenBank/DDBJ whole genome shotgun (WGS) entry which is preliminary data.</text>
</comment>
<dbReference type="Gene3D" id="3.90.930.1">
    <property type="match status" value="1"/>
</dbReference>
<dbReference type="NCBIfam" id="TIGR01643">
    <property type="entry name" value="YD_repeat_2x"/>
    <property type="match status" value="7"/>
</dbReference>
<reference evidence="6" key="1">
    <citation type="submission" date="2023-07" db="EMBL/GenBank/DDBJ databases">
        <title>Verminephrobacter genomes.</title>
        <authorList>
            <person name="Lund M.B."/>
        </authorList>
    </citation>
    <scope>NUCLEOTIDE SEQUENCE [LARGE SCALE GENOMIC DNA]</scope>
    <source>
        <strain evidence="6">AtM5-05</strain>
    </source>
</reference>
<dbReference type="Pfam" id="PF05593">
    <property type="entry name" value="RHS_repeat"/>
    <property type="match status" value="2"/>
</dbReference>
<feature type="region of interest" description="Disordered" evidence="2">
    <location>
        <begin position="229"/>
        <end position="261"/>
    </location>
</feature>
<dbReference type="Pfam" id="PF25023">
    <property type="entry name" value="TEN_YD-shell"/>
    <property type="match status" value="2"/>
</dbReference>
<dbReference type="PANTHER" id="PTHR32305">
    <property type="match status" value="1"/>
</dbReference>
<dbReference type="SUPFAM" id="SSF69304">
    <property type="entry name" value="Tricorn protease N-terminal domain"/>
    <property type="match status" value="1"/>
</dbReference>
<feature type="chain" id="PRO_5046861702" description="Teneurin-like YD-shell domain-containing protein" evidence="3">
    <location>
        <begin position="47"/>
        <end position="1100"/>
    </location>
</feature>
<feature type="domain" description="Teneurin-like YD-shell" evidence="4">
    <location>
        <begin position="768"/>
        <end position="887"/>
    </location>
</feature>
<dbReference type="InterPro" id="IPR056823">
    <property type="entry name" value="TEN-like_YD-shell"/>
</dbReference>
<organism evidence="5 6">
    <name type="scientific">Verminephrobacter aporrectodeae subsp. tuberculatae</name>
    <dbReference type="NCBI Taxonomy" id="1110392"/>
    <lineage>
        <taxon>Bacteria</taxon>
        <taxon>Pseudomonadati</taxon>
        <taxon>Pseudomonadota</taxon>
        <taxon>Betaproteobacteria</taxon>
        <taxon>Burkholderiales</taxon>
        <taxon>Comamonadaceae</taxon>
        <taxon>Verminephrobacter</taxon>
    </lineage>
</organism>
<dbReference type="Proteomes" id="UP001208935">
    <property type="component" value="Unassembled WGS sequence"/>
</dbReference>
<dbReference type="InterPro" id="IPR006530">
    <property type="entry name" value="YD"/>
</dbReference>
<sequence length="1100" mass="122854">MQLSNTQAKKMQETLLTWIEALKRSSRAVLLLVLATAVLLPAQAQAQSMAAAQVTLPNGYLNLRSNDLVVSSAMGPMRWTQEWDGHEWRFNPQWESLSQNWKNLTGSSSASAEIGATTSTGDSGCWIWVDDDWQPSLQMTVGGGVVMVDGVAQANPMVAKRSTPFNRKISDGSSADYPAPQRVSLDYAALCPGTKAQFVDTEAIRLGHQLFMGDAGRYTFDNRSVLEKRPVQQLPVASTTSHTREDSTRTPPAPESTAKGFRWSKRNGDWMDYDAQGQGVAFGDRNGNTIWLQRDDQGRLLSTVDDSGHTLLSFHYTGELLTEVKDYPLATVAGDLPSRSIKYQYDEKNRLTQTTDPRGNTIQYAYDAANRLIRITDQEGRTERIVYEGDTIKQRIAPDGGVTDYEFDYDDVNKQFVSKITGPETAAGRRVQNYTHNRQGQLVRYTVNGRTETEIRYDTGYRAETRTNARGFATKTTKNEFEQIVETQYPDGSTQKMAYSALHMGMTEETDELGVKTKYEYDAKGNLLKTVQAAGTAEERVTEYEVDARGRITRATRKGRTESNASVTPDASWQVIYDAHGQISQITDPQGKQHHYLFNRLGWLLQYTDPKSNIWRYTYDADGNLLSETDPLGQTSSNTYDRVGNRISSTDARGKITRYTYDAANRQLSQSDPLQGSYSVTYDARGALASVRDAGGKTMQLDYDALARLTQATDGKGQTYGVQYSDADGSDKHANQPSKIIYPTLQRVMRYNERDILSLKNDVAGNETRVESYGYDRMGQQKTTTNANGKTYSYEYSPHGQVTQIKDPMGNTMRVVYDTRGNVIEVLDPNNGRTRMEYDLRDLLLGSTDPLGNTTRYAWDDSGWLTQIQQANGQKIAYDHDAVGRVIQHREYDAQGSLKKTTRYSYDAADNLLTWNDGHYASVRIYDDVGRLSSETITYGVGASSFTLSHAYTYYGNHQIKTYTGPDGVTISYDYDGAAQLEKVSIPGEGNISVTDWQWFQPKKVLLPGGTERRLEYDGYQNLTQLKVVNPGQATVFELQNQYGKLAEIRQARIDGSTLGYTHDDAGRLTQVSAGLLSGRNESFTLDANGNRTRHSQSGT</sequence>
<evidence type="ECO:0000256" key="3">
    <source>
        <dbReference type="SAM" id="SignalP"/>
    </source>
</evidence>
<feature type="signal peptide" evidence="3">
    <location>
        <begin position="1"/>
        <end position="46"/>
    </location>
</feature>
<keyword evidence="6" id="KW-1185">Reference proteome</keyword>
<dbReference type="RefSeq" id="WP_265281730.1">
    <property type="nucleotide sequence ID" value="NZ_QZCW01000001.1"/>
</dbReference>
<evidence type="ECO:0000313" key="6">
    <source>
        <dbReference type="Proteomes" id="UP001208935"/>
    </source>
</evidence>
<dbReference type="InterPro" id="IPR050708">
    <property type="entry name" value="T6SS_VgrG/RHS"/>
</dbReference>
<proteinExistence type="predicted"/>